<comment type="catalytic activity">
    <reaction evidence="6">
        <text>D-mannitol 1-phosphate + NAD(+) = beta-D-fructose 6-phosphate + NADH + H(+)</text>
        <dbReference type="Rhea" id="RHEA:19661"/>
        <dbReference type="ChEBI" id="CHEBI:15378"/>
        <dbReference type="ChEBI" id="CHEBI:57540"/>
        <dbReference type="ChEBI" id="CHEBI:57634"/>
        <dbReference type="ChEBI" id="CHEBI:57945"/>
        <dbReference type="ChEBI" id="CHEBI:61381"/>
        <dbReference type="EC" id="1.1.1.17"/>
    </reaction>
</comment>
<dbReference type="SUPFAM" id="SSF51735">
    <property type="entry name" value="NAD(P)-binding Rossmann-fold domains"/>
    <property type="match status" value="1"/>
</dbReference>
<evidence type="ECO:0000256" key="6">
    <source>
        <dbReference type="ARBA" id="ARBA00048615"/>
    </source>
</evidence>
<dbReference type="InterPro" id="IPR008927">
    <property type="entry name" value="6-PGluconate_DH-like_C_sf"/>
</dbReference>
<sequence length="490" mass="54419">MTLPAHSDLAPTYSRSPKSEPRNVIVHFGMGNFHRAHQAAYLDELLSQHDDDVPEWGICGVGVLERDRRMHDALHAQDCMYTLVLKAPDGSYDARVIGSIMDHMLAVDDTQAVLDVLAAPSTRIVSLTITEGGYPIDDATGEFAPDDAAREDGQSPQSPHTPFGLIVEALRLRRERAIEPFTVLSCDNLPGNGHIAHDSACGQAALSDQELAQWIDDNVAFPNCMVDRITPVTTDEDRELVEQQWGIEDAWPVGAEPFIQWVIEDKFPAGRPQWEEVGAQMVTDVVPYELMKLRLLNAAHQMLAHWGRLLGMTYAHEAAEDPDIEAVTRAYLEREALPTLRPVPGINLDQYVDTLFERFTNHAIADTLNRLAEDASDRVPKFVLPALRGCIEQGRPVDLGAAMCAAWALTLEGNDEDGAPITINDQYRDRLISLAQQQKAGNTRALLSDARLFGELESTSEFADRFEHWLHAIRRDGARAVMRELIAQAN</sequence>
<protein>
    <recommendedName>
        <fullName evidence="3">Mannitol-1-phosphate 5-dehydrogenase</fullName>
        <ecNumber evidence="2">1.1.1.17</ecNumber>
    </recommendedName>
</protein>
<dbReference type="PANTHER" id="PTHR43362">
    <property type="entry name" value="MANNITOL DEHYDROGENASE DSF1-RELATED"/>
    <property type="match status" value="1"/>
</dbReference>
<dbReference type="InterPro" id="IPR050988">
    <property type="entry name" value="Mannitol_DH/Oxidoreductase"/>
</dbReference>
<feature type="domain" description="Mannitol dehydrogenase N-terminal" evidence="7">
    <location>
        <begin position="25"/>
        <end position="275"/>
    </location>
</feature>
<evidence type="ECO:0000256" key="5">
    <source>
        <dbReference type="ARBA" id="ARBA00023027"/>
    </source>
</evidence>
<keyword evidence="4" id="KW-0560">Oxidoreductase</keyword>
<keyword evidence="10" id="KW-1185">Reference proteome</keyword>
<comment type="similarity">
    <text evidence="1">Belongs to the mannitol dehydrogenase family.</text>
</comment>
<evidence type="ECO:0000259" key="8">
    <source>
        <dbReference type="Pfam" id="PF08125"/>
    </source>
</evidence>
<dbReference type="Gene3D" id="3.40.50.720">
    <property type="entry name" value="NAD(P)-binding Rossmann-like Domain"/>
    <property type="match status" value="1"/>
</dbReference>
<dbReference type="InterPro" id="IPR013118">
    <property type="entry name" value="Mannitol_DH_C"/>
</dbReference>
<keyword evidence="5" id="KW-0520">NAD</keyword>
<proteinExistence type="inferred from homology"/>
<organism evidence="9 10">
    <name type="scientific">Schaalia radingae</name>
    <dbReference type="NCBI Taxonomy" id="131110"/>
    <lineage>
        <taxon>Bacteria</taxon>
        <taxon>Bacillati</taxon>
        <taxon>Actinomycetota</taxon>
        <taxon>Actinomycetes</taxon>
        <taxon>Actinomycetales</taxon>
        <taxon>Actinomycetaceae</taxon>
        <taxon>Schaalia</taxon>
    </lineage>
</organism>
<name>A0ABY0VCB8_9ACTO</name>
<dbReference type="InterPro" id="IPR023027">
    <property type="entry name" value="Mannitol_DH_CS"/>
</dbReference>
<dbReference type="Pfam" id="PF01232">
    <property type="entry name" value="Mannitol_dh"/>
    <property type="match status" value="1"/>
</dbReference>
<evidence type="ECO:0000256" key="1">
    <source>
        <dbReference type="ARBA" id="ARBA00006541"/>
    </source>
</evidence>
<evidence type="ECO:0000313" key="10">
    <source>
        <dbReference type="Proteomes" id="UP000198976"/>
    </source>
</evidence>
<dbReference type="EC" id="1.1.1.17" evidence="2"/>
<dbReference type="PANTHER" id="PTHR43362:SF1">
    <property type="entry name" value="MANNITOL DEHYDROGENASE 2-RELATED"/>
    <property type="match status" value="1"/>
</dbReference>
<dbReference type="EMBL" id="LT629792">
    <property type="protein sequence ID" value="SDU07944.1"/>
    <property type="molecule type" value="Genomic_DNA"/>
</dbReference>
<evidence type="ECO:0000256" key="4">
    <source>
        <dbReference type="ARBA" id="ARBA00023002"/>
    </source>
</evidence>
<evidence type="ECO:0000259" key="7">
    <source>
        <dbReference type="Pfam" id="PF01232"/>
    </source>
</evidence>
<dbReference type="Gene3D" id="1.10.1040.10">
    <property type="entry name" value="N-(1-d-carboxylethyl)-l-norvaline Dehydrogenase, domain 2"/>
    <property type="match status" value="1"/>
</dbReference>
<dbReference type="InterPro" id="IPR036291">
    <property type="entry name" value="NAD(P)-bd_dom_sf"/>
</dbReference>
<dbReference type="SUPFAM" id="SSF48179">
    <property type="entry name" value="6-phosphogluconate dehydrogenase C-terminal domain-like"/>
    <property type="match status" value="1"/>
</dbReference>
<dbReference type="PRINTS" id="PR00084">
    <property type="entry name" value="MTLDHDRGNASE"/>
</dbReference>
<reference evidence="9 10" key="1">
    <citation type="submission" date="2016-10" db="EMBL/GenBank/DDBJ databases">
        <authorList>
            <person name="Varghese N."/>
            <person name="Submissions S."/>
        </authorList>
    </citation>
    <scope>NUCLEOTIDE SEQUENCE [LARGE SCALE GENOMIC DNA]</scope>
    <source>
        <strain evidence="9 10">DSM 9169</strain>
    </source>
</reference>
<accession>A0ABY0VCB8</accession>
<dbReference type="Proteomes" id="UP000198976">
    <property type="component" value="Chromosome I"/>
</dbReference>
<evidence type="ECO:0000313" key="9">
    <source>
        <dbReference type="EMBL" id="SDU07944.1"/>
    </source>
</evidence>
<dbReference type="Pfam" id="PF08125">
    <property type="entry name" value="Mannitol_dh_C"/>
    <property type="match status" value="1"/>
</dbReference>
<dbReference type="InterPro" id="IPR013328">
    <property type="entry name" value="6PGD_dom2"/>
</dbReference>
<dbReference type="InterPro" id="IPR013131">
    <property type="entry name" value="Mannitol_DH_N"/>
</dbReference>
<evidence type="ECO:0000256" key="2">
    <source>
        <dbReference type="ARBA" id="ARBA00012939"/>
    </source>
</evidence>
<dbReference type="InterPro" id="IPR000669">
    <property type="entry name" value="Mannitol_DH"/>
</dbReference>
<feature type="domain" description="Mannitol dehydrogenase C-terminal" evidence="8">
    <location>
        <begin position="284"/>
        <end position="473"/>
    </location>
</feature>
<gene>
    <name evidence="9" type="ORF">SAMN04489714_2035</name>
</gene>
<evidence type="ECO:0000256" key="3">
    <source>
        <dbReference type="ARBA" id="ARBA00016219"/>
    </source>
</evidence>
<dbReference type="PROSITE" id="PS00974">
    <property type="entry name" value="MANNITOL_DHGENASE"/>
    <property type="match status" value="1"/>
</dbReference>
<dbReference type="RefSeq" id="WP_092648954.1">
    <property type="nucleotide sequence ID" value="NZ_LT629792.1"/>
</dbReference>